<comment type="caution">
    <text evidence="2">The sequence shown here is derived from an EMBL/GenBank/DDBJ whole genome shotgun (WGS) entry which is preliminary data.</text>
</comment>
<dbReference type="Proteomes" id="UP001499986">
    <property type="component" value="Unassembled WGS sequence"/>
</dbReference>
<gene>
    <name evidence="2" type="ORF">GCM10010255_30070</name>
</gene>
<accession>A0ABP5VDF9</accession>
<evidence type="ECO:0000313" key="2">
    <source>
        <dbReference type="EMBL" id="GAA2396422.1"/>
    </source>
</evidence>
<evidence type="ECO:0000313" key="3">
    <source>
        <dbReference type="Proteomes" id="UP001499986"/>
    </source>
</evidence>
<feature type="region of interest" description="Disordered" evidence="1">
    <location>
        <begin position="103"/>
        <end position="183"/>
    </location>
</feature>
<evidence type="ECO:0008006" key="4">
    <source>
        <dbReference type="Google" id="ProtNLM"/>
    </source>
</evidence>
<reference evidence="3" key="1">
    <citation type="journal article" date="2019" name="Int. J. Syst. Evol. Microbiol.">
        <title>The Global Catalogue of Microorganisms (GCM) 10K type strain sequencing project: providing services to taxonomists for standard genome sequencing and annotation.</title>
        <authorList>
            <consortium name="The Broad Institute Genomics Platform"/>
            <consortium name="The Broad Institute Genome Sequencing Center for Infectious Disease"/>
            <person name="Wu L."/>
            <person name="Ma J."/>
        </authorList>
    </citation>
    <scope>NUCLEOTIDE SEQUENCE [LARGE SCALE GENOMIC DNA]</scope>
    <source>
        <strain evidence="3">JCM 4358</strain>
    </source>
</reference>
<organism evidence="2 3">
    <name type="scientific">Streptomyces coeruleofuscus</name>
    <dbReference type="NCBI Taxonomy" id="66879"/>
    <lineage>
        <taxon>Bacteria</taxon>
        <taxon>Bacillati</taxon>
        <taxon>Actinomycetota</taxon>
        <taxon>Actinomycetes</taxon>
        <taxon>Kitasatosporales</taxon>
        <taxon>Streptomycetaceae</taxon>
        <taxon>Streptomyces</taxon>
    </lineage>
</organism>
<dbReference type="EMBL" id="BAAASE010000003">
    <property type="protein sequence ID" value="GAA2396422.1"/>
    <property type="molecule type" value="Genomic_DNA"/>
</dbReference>
<proteinExistence type="predicted"/>
<feature type="compositionally biased region" description="Polar residues" evidence="1">
    <location>
        <begin position="167"/>
        <end position="176"/>
    </location>
</feature>
<keyword evidence="3" id="KW-1185">Reference proteome</keyword>
<sequence length="183" mass="19623">MTPHPLLDIAEVARTEPYLLAGGERWFVKQATTDAAQHALNRAWVFHRAVRPAVIVPQPHRFATGDGRTAAVMPWHDGELLHSPARLRHAGPLTRFQALRTTVHAPGPRHPPPDEHGRRGAGLAGYGGPAVARGTGHAHGPGRTLHGRGGVDRGVAALGTRRPGQRRMTSTASGTNTHRRNAS</sequence>
<protein>
    <recommendedName>
        <fullName evidence="4">Aminoglycoside phosphotransferase domain-containing protein</fullName>
    </recommendedName>
</protein>
<evidence type="ECO:0000256" key="1">
    <source>
        <dbReference type="SAM" id="MobiDB-lite"/>
    </source>
</evidence>
<name>A0ABP5VDF9_9ACTN</name>